<feature type="region of interest" description="Disordered" evidence="1">
    <location>
        <begin position="1"/>
        <end position="37"/>
    </location>
</feature>
<protein>
    <submittedName>
        <fullName evidence="2">Uncharacterized protein</fullName>
    </submittedName>
</protein>
<evidence type="ECO:0000256" key="1">
    <source>
        <dbReference type="SAM" id="MobiDB-lite"/>
    </source>
</evidence>
<evidence type="ECO:0000313" key="3">
    <source>
        <dbReference type="Proteomes" id="UP000266188"/>
    </source>
</evidence>
<comment type="caution">
    <text evidence="2">The sequence shown here is derived from an EMBL/GenBank/DDBJ whole genome shotgun (WGS) entry which is preliminary data.</text>
</comment>
<dbReference type="OrthoDB" id="5101662at2759"/>
<dbReference type="Proteomes" id="UP000266188">
    <property type="component" value="Unassembled WGS sequence"/>
</dbReference>
<organism evidence="2 3">
    <name type="scientific">Aspergillus sclerotialis</name>
    <dbReference type="NCBI Taxonomy" id="2070753"/>
    <lineage>
        <taxon>Eukaryota</taxon>
        <taxon>Fungi</taxon>
        <taxon>Dikarya</taxon>
        <taxon>Ascomycota</taxon>
        <taxon>Pezizomycotina</taxon>
        <taxon>Eurotiomycetes</taxon>
        <taxon>Eurotiomycetidae</taxon>
        <taxon>Eurotiales</taxon>
        <taxon>Aspergillaceae</taxon>
        <taxon>Aspergillus</taxon>
        <taxon>Aspergillus subgen. Polypaecilum</taxon>
    </lineage>
</organism>
<sequence length="289" mass="33162">MTTRGRTAASLRPTTPPDPTLNTRPVPRTRNFTPRSFGPGAVPNIRDLIRPVEAVREESDPATYLDSMHAEYYANSLLEDEILRLIQEVQHLDEVIYNGIVTCNPTWGFYVFATDYSPDVLEKLPQAMNHLIEATRRNVRQLSTSAYADEAYRRFKLDVVLDEENLSGASDDRVREEFRAQLRTLQMLDEEDYIQLPARNYACLVLDRPTVFMLADLSFPEDMEQDYLLFHSTTIKVVDAWWKRPATNISPYRGVGHCPITGLAWFYLSLCTSANSGAMEDIWPLEKEY</sequence>
<name>A0A3A2ZF41_9EURO</name>
<evidence type="ECO:0000313" key="2">
    <source>
        <dbReference type="EMBL" id="RJE19947.1"/>
    </source>
</evidence>
<dbReference type="EMBL" id="MVGC01000354">
    <property type="protein sequence ID" value="RJE19947.1"/>
    <property type="molecule type" value="Genomic_DNA"/>
</dbReference>
<gene>
    <name evidence="2" type="ORF">PHISCL_07711</name>
</gene>
<proteinExistence type="predicted"/>
<reference evidence="3" key="1">
    <citation type="submission" date="2017-02" db="EMBL/GenBank/DDBJ databases">
        <authorList>
            <person name="Tafer H."/>
            <person name="Lopandic K."/>
        </authorList>
    </citation>
    <scope>NUCLEOTIDE SEQUENCE [LARGE SCALE GENOMIC DNA]</scope>
    <source>
        <strain evidence="3">CBS 366.77</strain>
    </source>
</reference>
<keyword evidence="3" id="KW-1185">Reference proteome</keyword>
<accession>A0A3A2ZF41</accession>
<dbReference type="AlphaFoldDB" id="A0A3A2ZF41"/>